<feature type="transmembrane region" description="Helical" evidence="6">
    <location>
        <begin position="12"/>
        <end position="31"/>
    </location>
</feature>
<dbReference type="Proteomes" id="UP000034927">
    <property type="component" value="Unassembled WGS sequence"/>
</dbReference>
<keyword evidence="3 6" id="KW-0812">Transmembrane</keyword>
<comment type="subcellular location">
    <subcellularLocation>
        <location evidence="1">Cell membrane</location>
        <topology evidence="1">Multi-pass membrane protein</topology>
    </subcellularLocation>
</comment>
<feature type="transmembrane region" description="Helical" evidence="6">
    <location>
        <begin position="437"/>
        <end position="457"/>
    </location>
</feature>
<evidence type="ECO:0000256" key="2">
    <source>
        <dbReference type="ARBA" id="ARBA00022475"/>
    </source>
</evidence>
<gene>
    <name evidence="7" type="ORF">UR53_C0001G0058</name>
</gene>
<name>A0A0G0ARE2_9BACT</name>
<reference evidence="7 8" key="1">
    <citation type="journal article" date="2015" name="Nature">
        <title>rRNA introns, odd ribosomes, and small enigmatic genomes across a large radiation of phyla.</title>
        <authorList>
            <person name="Brown C.T."/>
            <person name="Hug L.A."/>
            <person name="Thomas B.C."/>
            <person name="Sharon I."/>
            <person name="Castelle C.J."/>
            <person name="Singh A."/>
            <person name="Wilkins M.J."/>
            <person name="Williams K.H."/>
            <person name="Banfield J.F."/>
        </authorList>
    </citation>
    <scope>NUCLEOTIDE SEQUENCE [LARGE SCALE GENOMIC DNA]</scope>
</reference>
<feature type="transmembrane region" description="Helical" evidence="6">
    <location>
        <begin position="379"/>
        <end position="401"/>
    </location>
</feature>
<organism evidence="7 8">
    <name type="scientific">Candidatus Magasanikbacteria bacterium GW2011_GWC2_34_16</name>
    <dbReference type="NCBI Taxonomy" id="1619045"/>
    <lineage>
        <taxon>Bacteria</taxon>
        <taxon>Candidatus Magasanikiibacteriota</taxon>
    </lineage>
</organism>
<feature type="transmembrane region" description="Helical" evidence="6">
    <location>
        <begin position="173"/>
        <end position="190"/>
    </location>
</feature>
<feature type="transmembrane region" description="Helical" evidence="6">
    <location>
        <begin position="247"/>
        <end position="273"/>
    </location>
</feature>
<dbReference type="Pfam" id="PF13440">
    <property type="entry name" value="Polysacc_synt_3"/>
    <property type="match status" value="1"/>
</dbReference>
<keyword evidence="5 6" id="KW-0472">Membrane</keyword>
<evidence type="ECO:0000256" key="4">
    <source>
        <dbReference type="ARBA" id="ARBA00022989"/>
    </source>
</evidence>
<feature type="transmembrane region" description="Helical" evidence="6">
    <location>
        <begin position="43"/>
        <end position="64"/>
    </location>
</feature>
<comment type="caution">
    <text evidence="7">The sequence shown here is derived from an EMBL/GenBank/DDBJ whole genome shotgun (WGS) entry which is preliminary data.</text>
</comment>
<dbReference type="GO" id="GO:0005886">
    <property type="term" value="C:plasma membrane"/>
    <property type="evidence" value="ECO:0007669"/>
    <property type="project" value="UniProtKB-SubCell"/>
</dbReference>
<keyword evidence="4 6" id="KW-1133">Transmembrane helix</keyword>
<feature type="transmembrane region" description="Helical" evidence="6">
    <location>
        <begin position="294"/>
        <end position="313"/>
    </location>
</feature>
<dbReference type="PANTHER" id="PTHR30250">
    <property type="entry name" value="PST FAMILY PREDICTED COLANIC ACID TRANSPORTER"/>
    <property type="match status" value="1"/>
</dbReference>
<feature type="transmembrane region" description="Helical" evidence="6">
    <location>
        <begin position="85"/>
        <end position="108"/>
    </location>
</feature>
<feature type="transmembrane region" description="Helical" evidence="6">
    <location>
        <begin position="114"/>
        <end position="138"/>
    </location>
</feature>
<feature type="transmembrane region" description="Helical" evidence="6">
    <location>
        <begin position="413"/>
        <end position="431"/>
    </location>
</feature>
<proteinExistence type="predicted"/>
<evidence type="ECO:0000256" key="6">
    <source>
        <dbReference type="SAM" id="Phobius"/>
    </source>
</evidence>
<accession>A0A0G0ARE2</accession>
<evidence type="ECO:0000256" key="5">
    <source>
        <dbReference type="ARBA" id="ARBA00023136"/>
    </source>
</evidence>
<evidence type="ECO:0000313" key="8">
    <source>
        <dbReference type="Proteomes" id="UP000034927"/>
    </source>
</evidence>
<sequence>MSLTKTIAHNTSIQLVGKTVSTLLGIIAVMIMTRSLGLEKFGWYAMAVGYLQFVGILSDFGFTVTTANMLAEPQFDKPKLLNVLFTWRFITALIFQGLAPLVFLFFPYPTPVKIAVAITAVSFFVQALNQIFTAYYQVQLKTVITITGEVLGRLALVGGVALIAYYHAGFLPVMITITIAAIISTIYMWSKITGLRFSLDKIISKAIYTKIWPNAVAVIFNSFYLQGDRVILPLFVSATDVGLYSAAYRVLDIVVQMAAMIMGIMMPLITYAWSRNLKTEFKIHYQTALNLTALILLPVLAGMIILANPIMLLVGGADFVSAGKILIVLSSAILGICFGMVFGHTALGIGRQRQALWIYGIDAVLSIIGYFIFIPRYGIYGAGGVTIFSELFAGIMLALLVRHYSATKLKFFTFGKIIFASAIMAGLVYLFQPLSLIWSVLIGAIIYSALVLILKIISWNTIKEIFAKNKLSTAL</sequence>
<feature type="transmembrane region" description="Helical" evidence="6">
    <location>
        <begin position="355"/>
        <end position="373"/>
    </location>
</feature>
<keyword evidence="2" id="KW-1003">Cell membrane</keyword>
<evidence type="ECO:0000256" key="1">
    <source>
        <dbReference type="ARBA" id="ARBA00004651"/>
    </source>
</evidence>
<evidence type="ECO:0000256" key="3">
    <source>
        <dbReference type="ARBA" id="ARBA00022692"/>
    </source>
</evidence>
<protein>
    <submittedName>
        <fullName evidence="7">Heteropolysaccharide repeat unit export protein</fullName>
    </submittedName>
</protein>
<dbReference type="AlphaFoldDB" id="A0A0G0ARE2"/>
<dbReference type="InterPro" id="IPR050833">
    <property type="entry name" value="Poly_Biosynth_Transport"/>
</dbReference>
<feature type="transmembrane region" description="Helical" evidence="6">
    <location>
        <begin position="325"/>
        <end position="343"/>
    </location>
</feature>
<feature type="transmembrane region" description="Helical" evidence="6">
    <location>
        <begin position="211"/>
        <end position="227"/>
    </location>
</feature>
<dbReference type="EMBL" id="LBPO01000001">
    <property type="protein sequence ID" value="KKP59558.1"/>
    <property type="molecule type" value="Genomic_DNA"/>
</dbReference>
<dbReference type="PANTHER" id="PTHR30250:SF11">
    <property type="entry name" value="O-ANTIGEN TRANSPORTER-RELATED"/>
    <property type="match status" value="1"/>
</dbReference>
<evidence type="ECO:0000313" key="7">
    <source>
        <dbReference type="EMBL" id="KKP59558.1"/>
    </source>
</evidence>
<feature type="transmembrane region" description="Helical" evidence="6">
    <location>
        <begin position="150"/>
        <end position="167"/>
    </location>
</feature>